<dbReference type="RefSeq" id="WP_182110479.1">
    <property type="nucleotide sequence ID" value="NZ_JACFYF010000020.1"/>
</dbReference>
<dbReference type="EMBL" id="JACFYF010000020">
    <property type="protein sequence ID" value="MBA5764424.1"/>
    <property type="molecule type" value="Genomic_DNA"/>
</dbReference>
<evidence type="ECO:0000313" key="2">
    <source>
        <dbReference type="EMBL" id="MBA5764424.1"/>
    </source>
</evidence>
<gene>
    <name evidence="2" type="ORF">H2O73_18875</name>
</gene>
<sequence length="109" mass="12382">MNNPRIFIVAFFIACLILAITLWLLSSQSPVTIQGTVISQTLTQSLDGHRRYLNVMTDDNQTLLITSPATVECPKGSRISLELESTLFQQQSRYRFKACYRQQSESIKP</sequence>
<evidence type="ECO:0000256" key="1">
    <source>
        <dbReference type="SAM" id="Phobius"/>
    </source>
</evidence>
<dbReference type="AlphaFoldDB" id="A0A7W2IVG5"/>
<dbReference type="Proteomes" id="UP000571701">
    <property type="component" value="Unassembled WGS sequence"/>
</dbReference>
<keyword evidence="1" id="KW-0472">Membrane</keyword>
<keyword evidence="1" id="KW-0812">Transmembrane</keyword>
<proteinExistence type="predicted"/>
<accession>A0A7W2IVG5</accession>
<evidence type="ECO:0000313" key="3">
    <source>
        <dbReference type="Proteomes" id="UP000571701"/>
    </source>
</evidence>
<keyword evidence="1" id="KW-1133">Transmembrane helix</keyword>
<name>A0A7W2IVG5_9VIBR</name>
<feature type="transmembrane region" description="Helical" evidence="1">
    <location>
        <begin position="6"/>
        <end position="25"/>
    </location>
</feature>
<reference evidence="2 3" key="1">
    <citation type="submission" date="2020-07" db="EMBL/GenBank/DDBJ databases">
        <title>Vibrio marinisediminis sp. nov., isolated from marine sediment.</title>
        <authorList>
            <person name="Ji X."/>
        </authorList>
    </citation>
    <scope>NUCLEOTIDE SEQUENCE [LARGE SCALE GENOMIC DNA]</scope>
    <source>
        <strain evidence="2 3">404</strain>
    </source>
</reference>
<keyword evidence="3" id="KW-1185">Reference proteome</keyword>
<comment type="caution">
    <text evidence="2">The sequence shown here is derived from an EMBL/GenBank/DDBJ whole genome shotgun (WGS) entry which is preliminary data.</text>
</comment>
<organism evidence="2 3">
    <name type="scientific">Vibrio marinisediminis</name>
    <dbReference type="NCBI Taxonomy" id="2758441"/>
    <lineage>
        <taxon>Bacteria</taxon>
        <taxon>Pseudomonadati</taxon>
        <taxon>Pseudomonadota</taxon>
        <taxon>Gammaproteobacteria</taxon>
        <taxon>Vibrionales</taxon>
        <taxon>Vibrionaceae</taxon>
        <taxon>Vibrio</taxon>
    </lineage>
</organism>
<protein>
    <submittedName>
        <fullName evidence="2">Uncharacterized protein</fullName>
    </submittedName>
</protein>